<protein>
    <submittedName>
        <fullName evidence="1">Uncharacterized protein</fullName>
    </submittedName>
</protein>
<name>A0A9P9BUK4_9PEZI</name>
<dbReference type="GeneID" id="70188319"/>
<dbReference type="Proteomes" id="UP000756346">
    <property type="component" value="Unassembled WGS sequence"/>
</dbReference>
<organism evidence="1 2">
    <name type="scientific">Microdochium trichocladiopsis</name>
    <dbReference type="NCBI Taxonomy" id="1682393"/>
    <lineage>
        <taxon>Eukaryota</taxon>
        <taxon>Fungi</taxon>
        <taxon>Dikarya</taxon>
        <taxon>Ascomycota</taxon>
        <taxon>Pezizomycotina</taxon>
        <taxon>Sordariomycetes</taxon>
        <taxon>Xylariomycetidae</taxon>
        <taxon>Xylariales</taxon>
        <taxon>Microdochiaceae</taxon>
        <taxon>Microdochium</taxon>
    </lineage>
</organism>
<sequence>MHVNLPFTYTLLVASTHASPTSLQARQFDPAEFISDVGDLASVITGVTDGITSLAQDQLTIITALPSILGGISTISGLLDTIVLEVPQLSTALPPDVQEQICVNVQPAIEAETALVNALNTITAIAPSVTGPVEDAMSSAQAVFVAIVSGVVQQLPTCSYLIDGGETITRA</sequence>
<evidence type="ECO:0000313" key="2">
    <source>
        <dbReference type="Proteomes" id="UP000756346"/>
    </source>
</evidence>
<comment type="caution">
    <text evidence="1">The sequence shown here is derived from an EMBL/GenBank/DDBJ whole genome shotgun (WGS) entry which is preliminary data.</text>
</comment>
<dbReference type="RefSeq" id="XP_046013214.1">
    <property type="nucleotide sequence ID" value="XM_046158773.1"/>
</dbReference>
<accession>A0A9P9BUK4</accession>
<gene>
    <name evidence="1" type="ORF">B0I36DRAFT_363213</name>
</gene>
<dbReference type="EMBL" id="JAGTJQ010000005">
    <property type="protein sequence ID" value="KAH7031534.1"/>
    <property type="molecule type" value="Genomic_DNA"/>
</dbReference>
<dbReference type="AlphaFoldDB" id="A0A9P9BUK4"/>
<keyword evidence="2" id="KW-1185">Reference proteome</keyword>
<proteinExistence type="predicted"/>
<evidence type="ECO:0000313" key="1">
    <source>
        <dbReference type="EMBL" id="KAH7031534.1"/>
    </source>
</evidence>
<reference evidence="1" key="1">
    <citation type="journal article" date="2021" name="Nat. Commun.">
        <title>Genetic determinants of endophytism in the Arabidopsis root mycobiome.</title>
        <authorList>
            <person name="Mesny F."/>
            <person name="Miyauchi S."/>
            <person name="Thiergart T."/>
            <person name="Pickel B."/>
            <person name="Atanasova L."/>
            <person name="Karlsson M."/>
            <person name="Huettel B."/>
            <person name="Barry K.W."/>
            <person name="Haridas S."/>
            <person name="Chen C."/>
            <person name="Bauer D."/>
            <person name="Andreopoulos W."/>
            <person name="Pangilinan J."/>
            <person name="LaButti K."/>
            <person name="Riley R."/>
            <person name="Lipzen A."/>
            <person name="Clum A."/>
            <person name="Drula E."/>
            <person name="Henrissat B."/>
            <person name="Kohler A."/>
            <person name="Grigoriev I.V."/>
            <person name="Martin F.M."/>
            <person name="Hacquard S."/>
        </authorList>
    </citation>
    <scope>NUCLEOTIDE SEQUENCE</scope>
    <source>
        <strain evidence="1">MPI-CAGE-CH-0230</strain>
    </source>
</reference>